<dbReference type="AlphaFoldDB" id="A0A8T0PPC8"/>
<sequence>MEDWTRAAMEFSSPVLEDLVSDLSREEQLLLQKQFRDRERISKRNNKSPPLPSPRCSERSRDAFIFPHVHNALRHYNARHPGAEFDAVKPLMQCRVGFRDQVWFHLNFWARRRSSSKVIIKRFFAEVHYKPAAALAMATTTNYYYYSSSSSSSSSASAAATVPPLSQVVIPIVEVCTIIEEPLSQYRSSCAFCPGRFDILHPKGSKKFICGNDKDRIEQRLLHCNSGACLGMPFTGS</sequence>
<protein>
    <recommendedName>
        <fullName evidence="1">DUF3615 domain-containing protein</fullName>
    </recommendedName>
</protein>
<dbReference type="PANTHER" id="PTHR34710">
    <property type="entry name" value="OS03G0834100 PROTEIN"/>
    <property type="match status" value="1"/>
</dbReference>
<dbReference type="EMBL" id="CM029051">
    <property type="protein sequence ID" value="KAG2562778.1"/>
    <property type="molecule type" value="Genomic_DNA"/>
</dbReference>
<dbReference type="OrthoDB" id="693786at2759"/>
<comment type="caution">
    <text evidence="2">The sequence shown here is derived from an EMBL/GenBank/DDBJ whole genome shotgun (WGS) entry which is preliminary data.</text>
</comment>
<evidence type="ECO:0000313" key="3">
    <source>
        <dbReference type="Proteomes" id="UP000823388"/>
    </source>
</evidence>
<feature type="domain" description="DUF3615" evidence="1">
    <location>
        <begin position="70"/>
        <end position="129"/>
    </location>
</feature>
<reference evidence="2" key="1">
    <citation type="submission" date="2020-05" db="EMBL/GenBank/DDBJ databases">
        <title>WGS assembly of Panicum virgatum.</title>
        <authorList>
            <person name="Lovell J.T."/>
            <person name="Jenkins J."/>
            <person name="Shu S."/>
            <person name="Juenger T.E."/>
            <person name="Schmutz J."/>
        </authorList>
    </citation>
    <scope>NUCLEOTIDE SEQUENCE</scope>
    <source>
        <strain evidence="2">AP13</strain>
    </source>
</reference>
<dbReference type="PANTHER" id="PTHR34710:SF10">
    <property type="entry name" value="EXPRESSED PROTEIN"/>
    <property type="match status" value="1"/>
</dbReference>
<evidence type="ECO:0000313" key="2">
    <source>
        <dbReference type="EMBL" id="KAG2562778.1"/>
    </source>
</evidence>
<proteinExistence type="predicted"/>
<name>A0A8T0PPC8_PANVG</name>
<evidence type="ECO:0000259" key="1">
    <source>
        <dbReference type="Pfam" id="PF12274"/>
    </source>
</evidence>
<accession>A0A8T0PPC8</accession>
<dbReference type="Proteomes" id="UP000823388">
    <property type="component" value="Chromosome 8K"/>
</dbReference>
<dbReference type="Pfam" id="PF12274">
    <property type="entry name" value="DUF3615"/>
    <property type="match status" value="1"/>
</dbReference>
<keyword evidence="3" id="KW-1185">Reference proteome</keyword>
<gene>
    <name evidence="2" type="ORF">PVAP13_8KG292900</name>
</gene>
<organism evidence="2 3">
    <name type="scientific">Panicum virgatum</name>
    <name type="common">Blackwell switchgrass</name>
    <dbReference type="NCBI Taxonomy" id="38727"/>
    <lineage>
        <taxon>Eukaryota</taxon>
        <taxon>Viridiplantae</taxon>
        <taxon>Streptophyta</taxon>
        <taxon>Embryophyta</taxon>
        <taxon>Tracheophyta</taxon>
        <taxon>Spermatophyta</taxon>
        <taxon>Magnoliopsida</taxon>
        <taxon>Liliopsida</taxon>
        <taxon>Poales</taxon>
        <taxon>Poaceae</taxon>
        <taxon>PACMAD clade</taxon>
        <taxon>Panicoideae</taxon>
        <taxon>Panicodae</taxon>
        <taxon>Paniceae</taxon>
        <taxon>Panicinae</taxon>
        <taxon>Panicum</taxon>
        <taxon>Panicum sect. Hiantes</taxon>
    </lineage>
</organism>
<dbReference type="InterPro" id="IPR022059">
    <property type="entry name" value="DUF3615"/>
</dbReference>